<evidence type="ECO:0000256" key="3">
    <source>
        <dbReference type="ARBA" id="ARBA00023274"/>
    </source>
</evidence>
<dbReference type="InterPro" id="IPR001706">
    <property type="entry name" value="Ribosomal_bL35"/>
</dbReference>
<dbReference type="AlphaFoldDB" id="G8BV88"/>
<dbReference type="GO" id="GO:0003735">
    <property type="term" value="F:structural constituent of ribosome"/>
    <property type="evidence" value="ECO:0007669"/>
    <property type="project" value="EnsemblFungi"/>
</dbReference>
<dbReference type="HOGENOM" id="CLU_166987_1_0_1"/>
<name>G8BV88_TETPH</name>
<dbReference type="Gene3D" id="4.10.410.60">
    <property type="match status" value="1"/>
</dbReference>
<protein>
    <recommendedName>
        <fullName evidence="6">50S ribosomal protein L35</fullName>
    </recommendedName>
</protein>
<dbReference type="GeneID" id="11535626"/>
<dbReference type="STRING" id="1071381.G8BV88"/>
<dbReference type="GO" id="GO:0005762">
    <property type="term" value="C:mitochondrial large ribosomal subunit"/>
    <property type="evidence" value="ECO:0007669"/>
    <property type="project" value="EnsemblFungi"/>
</dbReference>
<dbReference type="InterPro" id="IPR021137">
    <property type="entry name" value="Ribosomal_bL35-like"/>
</dbReference>
<dbReference type="OrthoDB" id="162638at2759"/>
<accession>G8BV88</accession>
<dbReference type="SUPFAM" id="SSF143034">
    <property type="entry name" value="L35p-like"/>
    <property type="match status" value="1"/>
</dbReference>
<dbReference type="InterPro" id="IPR037229">
    <property type="entry name" value="Ribosomal_bL35_sf"/>
</dbReference>
<evidence type="ECO:0008006" key="6">
    <source>
        <dbReference type="Google" id="ProtNLM"/>
    </source>
</evidence>
<dbReference type="KEGG" id="tpf:TPHA_0F01880"/>
<gene>
    <name evidence="4" type="primary">TPHA0F01880</name>
    <name evidence="4" type="ordered locus">TPHA_0F01880</name>
</gene>
<keyword evidence="2" id="KW-0689">Ribosomal protein</keyword>
<dbReference type="OMA" id="PAHESHI"/>
<organism evidence="4 5">
    <name type="scientific">Tetrapisispora phaffii (strain ATCC 24235 / CBS 4417 / NBRC 1672 / NRRL Y-8282 / UCD 70-5)</name>
    <name type="common">Yeast</name>
    <name type="synonym">Fabospora phaffii</name>
    <dbReference type="NCBI Taxonomy" id="1071381"/>
    <lineage>
        <taxon>Eukaryota</taxon>
        <taxon>Fungi</taxon>
        <taxon>Dikarya</taxon>
        <taxon>Ascomycota</taxon>
        <taxon>Saccharomycotina</taxon>
        <taxon>Saccharomycetes</taxon>
        <taxon>Saccharomycetales</taxon>
        <taxon>Saccharomycetaceae</taxon>
        <taxon>Tetrapisispora</taxon>
    </lineage>
</organism>
<proteinExistence type="inferred from homology"/>
<sequence length="99" mass="11465">MSMIGSLANSITKINAKNINIFNNKNVFHLDFRRTLMKTHKGTAKRWKYISKLDTFKRGKSGRQHGNIGWSQRSLKTLSGRTYADKTHVSKLRKLLPYN</sequence>
<evidence type="ECO:0000256" key="2">
    <source>
        <dbReference type="ARBA" id="ARBA00022980"/>
    </source>
</evidence>
<dbReference type="GO" id="GO:0006412">
    <property type="term" value="P:translation"/>
    <property type="evidence" value="ECO:0007669"/>
    <property type="project" value="InterPro"/>
</dbReference>
<comment type="similarity">
    <text evidence="1">Belongs to the bacterial ribosomal protein bL35 family.</text>
</comment>
<dbReference type="EMBL" id="HE612861">
    <property type="protein sequence ID" value="CCE63670.1"/>
    <property type="molecule type" value="Genomic_DNA"/>
</dbReference>
<keyword evidence="3" id="KW-0687">Ribonucleoprotein</keyword>
<evidence type="ECO:0000313" key="5">
    <source>
        <dbReference type="Proteomes" id="UP000005666"/>
    </source>
</evidence>
<dbReference type="eggNOG" id="ENOG502S7SR">
    <property type="taxonomic scope" value="Eukaryota"/>
</dbReference>
<dbReference type="Proteomes" id="UP000005666">
    <property type="component" value="Chromosome 6"/>
</dbReference>
<reference evidence="4 5" key="1">
    <citation type="journal article" date="2011" name="Proc. Natl. Acad. Sci. U.S.A.">
        <title>Evolutionary erosion of yeast sex chromosomes by mating-type switching accidents.</title>
        <authorList>
            <person name="Gordon J.L."/>
            <person name="Armisen D."/>
            <person name="Proux-Wera E."/>
            <person name="Oheigeartaigh S.S."/>
            <person name="Byrne K.P."/>
            <person name="Wolfe K.H."/>
        </authorList>
    </citation>
    <scope>NUCLEOTIDE SEQUENCE [LARGE SCALE GENOMIC DNA]</scope>
    <source>
        <strain evidence="5">ATCC 24235 / CBS 4417 / NBRC 1672 / NRRL Y-8282 / UCD 70-5</strain>
    </source>
</reference>
<dbReference type="PANTHER" id="PTHR33343:SF1">
    <property type="entry name" value="LARGE RIBOSOMAL SUBUNIT PROTEIN BL35M"/>
    <property type="match status" value="1"/>
</dbReference>
<dbReference type="PANTHER" id="PTHR33343">
    <property type="entry name" value="54S RIBOSOMAL PROTEIN BL35M"/>
    <property type="match status" value="1"/>
</dbReference>
<dbReference type="Pfam" id="PF01632">
    <property type="entry name" value="Ribosomal_L35p"/>
    <property type="match status" value="1"/>
</dbReference>
<keyword evidence="5" id="KW-1185">Reference proteome</keyword>
<evidence type="ECO:0000313" key="4">
    <source>
        <dbReference type="EMBL" id="CCE63670.1"/>
    </source>
</evidence>
<evidence type="ECO:0000256" key="1">
    <source>
        <dbReference type="ARBA" id="ARBA00006598"/>
    </source>
</evidence>
<dbReference type="RefSeq" id="XP_003686104.1">
    <property type="nucleotide sequence ID" value="XM_003686056.1"/>
</dbReference>